<evidence type="ECO:0000313" key="5">
    <source>
        <dbReference type="Proteomes" id="UP000182444"/>
    </source>
</evidence>
<name>A0A1D8NK48_YARLL</name>
<evidence type="ECO:0000313" key="4">
    <source>
        <dbReference type="EMBL" id="RDW27035.1"/>
    </source>
</evidence>
<dbReference type="RefSeq" id="XP_002143084.1">
    <property type="nucleotide sequence ID" value="XM_002143048.1"/>
</dbReference>
<dbReference type="PANTHER" id="PTHR39199">
    <property type="entry name" value="BLR5128 PROTEIN"/>
    <property type="match status" value="1"/>
</dbReference>
<evidence type="ECO:0008006" key="7">
    <source>
        <dbReference type="Google" id="ProtNLM"/>
    </source>
</evidence>
<dbReference type="GO" id="GO:0046394">
    <property type="term" value="P:carboxylic acid biosynthetic process"/>
    <property type="evidence" value="ECO:0007669"/>
    <property type="project" value="UniProtKB-ARBA"/>
</dbReference>
<dbReference type="OrthoDB" id="10064407at2759"/>
<dbReference type="Proteomes" id="UP000256601">
    <property type="component" value="Unassembled WGS sequence"/>
</dbReference>
<gene>
    <name evidence="4" type="ORF">B0I71DRAFT_129922</name>
    <name evidence="3" type="ORF">YALI1_E31679g</name>
</gene>
<dbReference type="GO" id="GO:0006520">
    <property type="term" value="P:amino acid metabolic process"/>
    <property type="evidence" value="ECO:0007669"/>
    <property type="project" value="UniProtKB-ARBA"/>
</dbReference>
<feature type="domain" description="CASTOR ACT" evidence="2">
    <location>
        <begin position="91"/>
        <end position="149"/>
    </location>
</feature>
<proteinExistence type="predicted"/>
<dbReference type="Proteomes" id="UP000182444">
    <property type="component" value="Chromosome 1E"/>
</dbReference>
<evidence type="ECO:0000313" key="6">
    <source>
        <dbReference type="Proteomes" id="UP000256601"/>
    </source>
</evidence>
<reference evidence="4 6" key="2">
    <citation type="submission" date="2018-07" db="EMBL/GenBank/DDBJ databases">
        <title>Draft Genome Assemblies for Five Robust Yarrowia lipolytica Strains Exhibiting High Lipid Production and Pentose Sugar Utilization and Sugar Alcohol Secretion from Undetoxified Lignocellulosic Biomass Hydrolysates.</title>
        <authorList>
            <consortium name="DOE Joint Genome Institute"/>
            <person name="Walker C."/>
            <person name="Ryu S."/>
            <person name="Na H."/>
            <person name="Zane M."/>
            <person name="LaButti K."/>
            <person name="Lipzen A."/>
            <person name="Haridas S."/>
            <person name="Barry K."/>
            <person name="Grigoriev I.V."/>
            <person name="Quarterman J."/>
            <person name="Slininger P."/>
            <person name="Dien B."/>
            <person name="Trinh C.T."/>
        </authorList>
    </citation>
    <scope>NUCLEOTIDE SEQUENCE [LARGE SCALE GENOMIC DNA]</scope>
    <source>
        <strain evidence="4 6">YB392</strain>
    </source>
</reference>
<dbReference type="GeneID" id="7009576"/>
<dbReference type="Gene3D" id="3.30.2130.10">
    <property type="entry name" value="VC0802-like"/>
    <property type="match status" value="1"/>
</dbReference>
<dbReference type="Pfam" id="PF13840">
    <property type="entry name" value="ACT_7"/>
    <property type="match status" value="1"/>
</dbReference>
<organism evidence="3 5">
    <name type="scientific">Yarrowia lipolytica</name>
    <name type="common">Candida lipolytica</name>
    <dbReference type="NCBI Taxonomy" id="4952"/>
    <lineage>
        <taxon>Eukaryota</taxon>
        <taxon>Fungi</taxon>
        <taxon>Dikarya</taxon>
        <taxon>Ascomycota</taxon>
        <taxon>Saccharomycotina</taxon>
        <taxon>Dipodascomycetes</taxon>
        <taxon>Dipodascales</taxon>
        <taxon>Dipodascales incertae sedis</taxon>
        <taxon>Yarrowia</taxon>
    </lineage>
</organism>
<dbReference type="InterPro" id="IPR027795">
    <property type="entry name" value="CASTOR_ACT_dom"/>
</dbReference>
<protein>
    <recommendedName>
        <fullName evidence="7">Aspartate kinase</fullName>
    </recommendedName>
</protein>
<dbReference type="SUPFAM" id="SSF55021">
    <property type="entry name" value="ACT-like"/>
    <property type="match status" value="2"/>
</dbReference>
<dbReference type="InterPro" id="IPR045865">
    <property type="entry name" value="ACT-like_dom_sf"/>
</dbReference>
<reference evidence="3 5" key="1">
    <citation type="journal article" date="2016" name="PLoS ONE">
        <title>Sequence Assembly of Yarrowia lipolytica Strain W29/CLIB89 Shows Transposable Element Diversity.</title>
        <authorList>
            <person name="Magnan C."/>
            <person name="Yu J."/>
            <person name="Chang I."/>
            <person name="Jahn E."/>
            <person name="Kanomata Y."/>
            <person name="Wu J."/>
            <person name="Zeller M."/>
            <person name="Oakes M."/>
            <person name="Baldi P."/>
            <person name="Sandmeyer S."/>
        </authorList>
    </citation>
    <scope>NUCLEOTIDE SEQUENCE [LARGE SCALE GENOMIC DNA]</scope>
    <source>
        <strain evidence="3">CLIB89</strain>
        <strain evidence="5">CLIB89(W29)</strain>
    </source>
</reference>
<dbReference type="VEuPathDB" id="FungiDB:YALI1_E31679g"/>
<dbReference type="eggNOG" id="ENOG502S8Y4">
    <property type="taxonomic scope" value="Eukaryota"/>
</dbReference>
<dbReference type="Pfam" id="PF10000">
    <property type="entry name" value="ACT_3"/>
    <property type="match status" value="1"/>
</dbReference>
<evidence type="ECO:0000259" key="2">
    <source>
        <dbReference type="Pfam" id="PF13840"/>
    </source>
</evidence>
<sequence>MTGQTDLKTLLKSATPILNEGTYFFCNIHLTPKVGEKWTDKTYSAIHGLLPVSVATIRESEGLTVVVPKEKVDEYLSDSSLPPLEYDSNYECAWITLTIHSSLEAVGLTAAFSARLADNNISCNVIAGFHHDHIFVGKGDAQRAIDVLSNLDR</sequence>
<evidence type="ECO:0000259" key="1">
    <source>
        <dbReference type="Pfam" id="PF10000"/>
    </source>
</evidence>
<accession>A0A1D8NK48</accession>
<dbReference type="AlphaFoldDB" id="A0A1D8NK48"/>
<evidence type="ECO:0000313" key="3">
    <source>
        <dbReference type="EMBL" id="AOW06006.1"/>
    </source>
</evidence>
<dbReference type="KEGG" id="yli:7009576"/>
<dbReference type="PANTHER" id="PTHR39199:SF1">
    <property type="entry name" value="BLR5128 PROTEIN"/>
    <property type="match status" value="1"/>
</dbReference>
<dbReference type="EMBL" id="KZ858970">
    <property type="protein sequence ID" value="RDW27035.1"/>
    <property type="molecule type" value="Genomic_DNA"/>
</dbReference>
<feature type="domain" description="DUF2241" evidence="1">
    <location>
        <begin position="2"/>
        <end position="72"/>
    </location>
</feature>
<dbReference type="VEuPathDB" id="FungiDB:YALI0_E26686g"/>
<dbReference type="InterPro" id="IPR018717">
    <property type="entry name" value="DUF2241"/>
</dbReference>
<dbReference type="EMBL" id="CP017557">
    <property type="protein sequence ID" value="AOW06006.1"/>
    <property type="molecule type" value="Genomic_DNA"/>
</dbReference>